<reference evidence="1" key="1">
    <citation type="journal article" date="2021" name="Proc. Natl. Acad. Sci. U.S.A.">
        <title>A Catalog of Tens of Thousands of Viruses from Human Metagenomes Reveals Hidden Associations with Chronic Diseases.</title>
        <authorList>
            <person name="Tisza M.J."/>
            <person name="Buck C.B."/>
        </authorList>
    </citation>
    <scope>NUCLEOTIDE SEQUENCE</scope>
    <source>
        <strain evidence="1">Ctt1f11</strain>
    </source>
</reference>
<protein>
    <submittedName>
        <fullName evidence="1">Tail assembly chaperone protein</fullName>
    </submittedName>
</protein>
<accession>A0A8S5SDH1</accession>
<evidence type="ECO:0000313" key="1">
    <source>
        <dbReference type="EMBL" id="DAF48746.1"/>
    </source>
</evidence>
<dbReference type="EMBL" id="BK032573">
    <property type="protein sequence ID" value="DAF48746.1"/>
    <property type="molecule type" value="Genomic_DNA"/>
</dbReference>
<proteinExistence type="predicted"/>
<organism evidence="1">
    <name type="scientific">Siphoviridae sp. ctt1f11</name>
    <dbReference type="NCBI Taxonomy" id="2827959"/>
    <lineage>
        <taxon>Viruses</taxon>
        <taxon>Duplodnaviria</taxon>
        <taxon>Heunggongvirae</taxon>
        <taxon>Uroviricota</taxon>
        <taxon>Caudoviricetes</taxon>
    </lineage>
</organism>
<name>A0A8S5SDH1_9CAUD</name>
<sequence length="133" mass="15147">MAKKTIIKNGKEYHFAATGATPRKFRNHFKRDMLTELANIYKDTDEETMKALQNGDVDVANVDIEQVDMGLMEDMAYIMCIDEKPATVDEWLEQFELMDGIEIVTEAFELWEDSEKTLVEAEEAGGSEGSEKK</sequence>